<gene>
    <name evidence="2" type="ORF">HYPSUDRAFT_141069</name>
</gene>
<dbReference type="AlphaFoldDB" id="A0A0D2NXK8"/>
<dbReference type="SUPFAM" id="SSF81383">
    <property type="entry name" value="F-box domain"/>
    <property type="match status" value="1"/>
</dbReference>
<dbReference type="OrthoDB" id="3019905at2759"/>
<dbReference type="Gene3D" id="1.20.1280.50">
    <property type="match status" value="1"/>
</dbReference>
<accession>A0A0D2NXK8</accession>
<dbReference type="Proteomes" id="UP000054270">
    <property type="component" value="Unassembled WGS sequence"/>
</dbReference>
<keyword evidence="3" id="KW-1185">Reference proteome</keyword>
<organism evidence="2 3">
    <name type="scientific">Hypholoma sublateritium (strain FD-334 SS-4)</name>
    <dbReference type="NCBI Taxonomy" id="945553"/>
    <lineage>
        <taxon>Eukaryota</taxon>
        <taxon>Fungi</taxon>
        <taxon>Dikarya</taxon>
        <taxon>Basidiomycota</taxon>
        <taxon>Agaricomycotina</taxon>
        <taxon>Agaricomycetes</taxon>
        <taxon>Agaricomycetidae</taxon>
        <taxon>Agaricales</taxon>
        <taxon>Agaricineae</taxon>
        <taxon>Strophariaceae</taxon>
        <taxon>Hypholoma</taxon>
    </lineage>
</organism>
<evidence type="ECO:0000313" key="3">
    <source>
        <dbReference type="Proteomes" id="UP000054270"/>
    </source>
</evidence>
<dbReference type="EMBL" id="KN817560">
    <property type="protein sequence ID" value="KJA21191.1"/>
    <property type="molecule type" value="Genomic_DNA"/>
</dbReference>
<dbReference type="PROSITE" id="PS50181">
    <property type="entry name" value="FBOX"/>
    <property type="match status" value="1"/>
</dbReference>
<dbReference type="InterPro" id="IPR001810">
    <property type="entry name" value="F-box_dom"/>
</dbReference>
<proteinExistence type="predicted"/>
<sequence>MTERALAAKLYIMGNDLRLEHLPLDIIYEILGCLSAGDIIRTRRVCRRLWSATFQQSVWGSAYKLSDLLLPDESLLTHSTKQLELCLVRAEKLHLNWTSSEPQPKVQRRFPRTLPVYNFDAGVISGRYLQVAEHNGISWYDLDLGDTQRPIMTYPCLNTFPTSGYLNFCENANGEGSDVVWVSFLTHSPRKICILKATFGNNGPKVQLHTEIKARNVTAVQMGYDWLLPVREFGSQNGLMDFFHIPSCSTMYFPMHEKVQNLSDLSNMKFAITPRFLFLMFPLRNETLVDVYPLPMLSGTLLPGATPKLLARSHYGIYPHAISDIRVMADPLPSRPFDESKCHTPSKTGSISFLALVYLKRSPTWTSKIGLHVLDAIVDPIQTLSFITRCGTILNVGMVTTSLALSARAGTCLAVTHSSPGPIIMAHYILKHQDSTYTMSVKPIKCHKELKSRQMLSFDGVRGRLCLINGWTYIDILDFA</sequence>
<dbReference type="Pfam" id="PF12937">
    <property type="entry name" value="F-box-like"/>
    <property type="match status" value="1"/>
</dbReference>
<evidence type="ECO:0000259" key="1">
    <source>
        <dbReference type="PROSITE" id="PS50181"/>
    </source>
</evidence>
<evidence type="ECO:0000313" key="2">
    <source>
        <dbReference type="EMBL" id="KJA21191.1"/>
    </source>
</evidence>
<name>A0A0D2NXK8_HYPSF</name>
<protein>
    <recommendedName>
        <fullName evidence="1">F-box domain-containing protein</fullName>
    </recommendedName>
</protein>
<dbReference type="OMA" id="RIWRIDF"/>
<reference evidence="3" key="1">
    <citation type="submission" date="2014-04" db="EMBL/GenBank/DDBJ databases">
        <title>Evolutionary Origins and Diversification of the Mycorrhizal Mutualists.</title>
        <authorList>
            <consortium name="DOE Joint Genome Institute"/>
            <consortium name="Mycorrhizal Genomics Consortium"/>
            <person name="Kohler A."/>
            <person name="Kuo A."/>
            <person name="Nagy L.G."/>
            <person name="Floudas D."/>
            <person name="Copeland A."/>
            <person name="Barry K.W."/>
            <person name="Cichocki N."/>
            <person name="Veneault-Fourrey C."/>
            <person name="LaButti K."/>
            <person name="Lindquist E.A."/>
            <person name="Lipzen A."/>
            <person name="Lundell T."/>
            <person name="Morin E."/>
            <person name="Murat C."/>
            <person name="Riley R."/>
            <person name="Ohm R."/>
            <person name="Sun H."/>
            <person name="Tunlid A."/>
            <person name="Henrissat B."/>
            <person name="Grigoriev I.V."/>
            <person name="Hibbett D.S."/>
            <person name="Martin F."/>
        </authorList>
    </citation>
    <scope>NUCLEOTIDE SEQUENCE [LARGE SCALE GENOMIC DNA]</scope>
    <source>
        <strain evidence="3">FD-334 SS-4</strain>
    </source>
</reference>
<feature type="domain" description="F-box" evidence="1">
    <location>
        <begin position="16"/>
        <end position="62"/>
    </location>
</feature>
<dbReference type="InterPro" id="IPR036047">
    <property type="entry name" value="F-box-like_dom_sf"/>
</dbReference>